<keyword evidence="2" id="KW-0560">Oxidoreductase</keyword>
<dbReference type="PANTHER" id="PTHR43433">
    <property type="entry name" value="HYDROLASE, ALPHA/BETA FOLD FAMILY PROTEIN"/>
    <property type="match status" value="1"/>
</dbReference>
<feature type="domain" description="AB hydrolase-1" evidence="1">
    <location>
        <begin position="23"/>
        <end position="169"/>
    </location>
</feature>
<dbReference type="InterPro" id="IPR000073">
    <property type="entry name" value="AB_hydrolase_1"/>
</dbReference>
<dbReference type="InterPro" id="IPR050471">
    <property type="entry name" value="AB_hydrolase"/>
</dbReference>
<dbReference type="GO" id="GO:0016691">
    <property type="term" value="F:chloride peroxidase activity"/>
    <property type="evidence" value="ECO:0007669"/>
    <property type="project" value="UniProtKB-EC"/>
</dbReference>
<dbReference type="PRINTS" id="PR00412">
    <property type="entry name" value="EPOXHYDRLASE"/>
</dbReference>
<dbReference type="InterPro" id="IPR029058">
    <property type="entry name" value="AB_hydrolase_fold"/>
</dbReference>
<reference evidence="2 3" key="1">
    <citation type="submission" date="2018-06" db="EMBL/GenBank/DDBJ databases">
        <authorList>
            <consortium name="Pathogen Informatics"/>
            <person name="Doyle S."/>
        </authorList>
    </citation>
    <scope>NUCLEOTIDE SEQUENCE [LARGE SCALE GENOMIC DNA]</scope>
    <source>
        <strain evidence="2 3">NCTC10343</strain>
    </source>
</reference>
<gene>
    <name evidence="2" type="primary">yisY</name>
    <name evidence="2" type="ORF">NCTC10343_00298</name>
</gene>
<dbReference type="EMBL" id="UGSC01000001">
    <property type="protein sequence ID" value="SUA62385.1"/>
    <property type="molecule type" value="Genomic_DNA"/>
</dbReference>
<protein>
    <submittedName>
        <fullName evidence="2">Hydrolase, alpha/beta fold family</fullName>
        <ecNumber evidence="2">1.11.1.10</ecNumber>
        <ecNumber evidence="2">3.1.1.2</ecNumber>
    </submittedName>
</protein>
<accession>A0A378XP28</accession>
<dbReference type="AlphaFoldDB" id="A0A378XP28"/>
<dbReference type="PANTHER" id="PTHR43433:SF4">
    <property type="entry name" value="NON-HEME CHLOROPEROXIDASE-RELATED"/>
    <property type="match status" value="1"/>
</dbReference>
<organism evidence="2 3">
    <name type="scientific">Paenibacillus polymyxa</name>
    <name type="common">Bacillus polymyxa</name>
    <dbReference type="NCBI Taxonomy" id="1406"/>
    <lineage>
        <taxon>Bacteria</taxon>
        <taxon>Bacillati</taxon>
        <taxon>Bacillota</taxon>
        <taxon>Bacilli</taxon>
        <taxon>Bacillales</taxon>
        <taxon>Paenibacillaceae</taxon>
        <taxon>Paenibacillus</taxon>
    </lineage>
</organism>
<dbReference type="RefSeq" id="WP_019685858.1">
    <property type="nucleotide sequence ID" value="NZ_CP036496.1"/>
</dbReference>
<evidence type="ECO:0000313" key="2">
    <source>
        <dbReference type="EMBL" id="SUA62385.1"/>
    </source>
</evidence>
<sequence>MGYYIEVERGVKLYVEDIGEGIPVLMVHGWPLDHRMYEYQVAQLPAYGYRCIQVDLRGFGKSDRPWHGYNYDRLADDLLAVIQALQLSHIRLIGFSMGGAIVTRYMSRHRGWGVDQLILIGAATPRFTPTSDFPYGTPVAEVDKLIKQAYTDRPQLVTSFGEMLFAKPVSQSLRDWLRDQGFAASVHSMACTLYSLRDSDLRPDLPCIHVPTWILHGKLDRVCPFPLALQTQKGIAGSRLIPFERSGHGVFYEALPEFNSTLLSILSPSSIHPN</sequence>
<dbReference type="GeneID" id="93349150"/>
<dbReference type="EC" id="3.1.1.2" evidence="2"/>
<dbReference type="GO" id="GO:0004064">
    <property type="term" value="F:arylesterase activity"/>
    <property type="evidence" value="ECO:0007669"/>
    <property type="project" value="UniProtKB-EC"/>
</dbReference>
<dbReference type="Proteomes" id="UP000254400">
    <property type="component" value="Unassembled WGS sequence"/>
</dbReference>
<proteinExistence type="predicted"/>
<evidence type="ECO:0000259" key="1">
    <source>
        <dbReference type="Pfam" id="PF00561"/>
    </source>
</evidence>
<keyword evidence="2" id="KW-0378">Hydrolase</keyword>
<dbReference type="Pfam" id="PF00561">
    <property type="entry name" value="Abhydrolase_1"/>
    <property type="match status" value="1"/>
</dbReference>
<dbReference type="PRINTS" id="PR00111">
    <property type="entry name" value="ABHYDROLASE"/>
</dbReference>
<evidence type="ECO:0000313" key="3">
    <source>
        <dbReference type="Proteomes" id="UP000254400"/>
    </source>
</evidence>
<name>A0A378XP28_PAEPO</name>
<dbReference type="Gene3D" id="3.40.50.1820">
    <property type="entry name" value="alpha/beta hydrolase"/>
    <property type="match status" value="1"/>
</dbReference>
<dbReference type="SUPFAM" id="SSF53474">
    <property type="entry name" value="alpha/beta-Hydrolases"/>
    <property type="match status" value="1"/>
</dbReference>
<keyword evidence="2" id="KW-0575">Peroxidase</keyword>
<dbReference type="EC" id="1.11.1.10" evidence="2"/>
<dbReference type="InterPro" id="IPR000639">
    <property type="entry name" value="Epox_hydrolase-like"/>
</dbReference>